<feature type="compositionally biased region" description="Basic and acidic residues" evidence="1">
    <location>
        <begin position="15"/>
        <end position="24"/>
    </location>
</feature>
<feature type="compositionally biased region" description="Basic residues" evidence="1">
    <location>
        <begin position="456"/>
        <end position="477"/>
    </location>
</feature>
<dbReference type="Proteomes" id="UP000249363">
    <property type="component" value="Unassembled WGS sequence"/>
</dbReference>
<name>A0A364KSC2_TALAM</name>
<dbReference type="RefSeq" id="XP_040730960.1">
    <property type="nucleotide sequence ID" value="XM_040874603.1"/>
</dbReference>
<dbReference type="GO" id="GO:0030907">
    <property type="term" value="C:MBF transcription complex"/>
    <property type="evidence" value="ECO:0007669"/>
    <property type="project" value="TreeGrafter"/>
</dbReference>
<feature type="compositionally biased region" description="Low complexity" evidence="1">
    <location>
        <begin position="526"/>
        <end position="535"/>
    </location>
</feature>
<dbReference type="PROSITE" id="PS51299">
    <property type="entry name" value="HTH_APSES"/>
    <property type="match status" value="1"/>
</dbReference>
<dbReference type="InterPro" id="IPR036887">
    <property type="entry name" value="HTH_APSES_sf"/>
</dbReference>
<dbReference type="OrthoDB" id="5562739at2759"/>
<dbReference type="GeneID" id="63791672"/>
<feature type="compositionally biased region" description="Low complexity" evidence="1">
    <location>
        <begin position="496"/>
        <end position="506"/>
    </location>
</feature>
<protein>
    <recommendedName>
        <fullName evidence="2">HTH APSES-type domain-containing protein</fullName>
    </recommendedName>
</protein>
<feature type="compositionally biased region" description="Low complexity" evidence="1">
    <location>
        <begin position="418"/>
        <end position="428"/>
    </location>
</feature>
<comment type="caution">
    <text evidence="3">The sequence shown here is derived from an EMBL/GenBank/DDBJ whole genome shotgun (WGS) entry which is preliminary data.</text>
</comment>
<dbReference type="EMBL" id="MIKG01000003">
    <property type="protein sequence ID" value="RAO66443.1"/>
    <property type="molecule type" value="Genomic_DNA"/>
</dbReference>
<dbReference type="AlphaFoldDB" id="A0A364KSC2"/>
<accession>A0A364KSC2</accession>
<feature type="compositionally biased region" description="Polar residues" evidence="1">
    <location>
        <begin position="44"/>
        <end position="58"/>
    </location>
</feature>
<dbReference type="STRING" id="1196081.A0A364KSC2"/>
<keyword evidence="4" id="KW-1185">Reference proteome</keyword>
<evidence type="ECO:0000313" key="3">
    <source>
        <dbReference type="EMBL" id="RAO66443.1"/>
    </source>
</evidence>
<feature type="region of interest" description="Disordered" evidence="1">
    <location>
        <begin position="447"/>
        <end position="576"/>
    </location>
</feature>
<dbReference type="SUPFAM" id="SSF54616">
    <property type="entry name" value="DNA-binding domain of Mlu1-box binding protein MBP1"/>
    <property type="match status" value="1"/>
</dbReference>
<dbReference type="PANTHER" id="PTHR43828:SF5">
    <property type="entry name" value="TRANSCRIPTIONAL REPRESSOR XBP1"/>
    <property type="match status" value="1"/>
</dbReference>
<feature type="domain" description="HTH APSES-type" evidence="2">
    <location>
        <begin position="122"/>
        <end position="240"/>
    </location>
</feature>
<gene>
    <name evidence="3" type="ORF">BHQ10_002455</name>
</gene>
<feature type="compositionally biased region" description="Basic residues" evidence="1">
    <location>
        <begin position="556"/>
        <end position="574"/>
    </location>
</feature>
<evidence type="ECO:0000259" key="2">
    <source>
        <dbReference type="PROSITE" id="PS51299"/>
    </source>
</evidence>
<sequence>MASIESLLNPLPDRTGSKNHHEDDANISYFHRSSITSLPDRRMSNNTFSQSQSQITSNKKPRVAKDAPIFIPGSVRGEVRYRPCADQVEATMMEEHAKFSIYPPIDEIADYPRHIPYSSEKKSLMEKTGRESFEVFQYTFKLPGDEKVWTMMWDYNIGLVRITHLFKCLDYPKTTPAKMLNSNEGLRDICHSITGGALAAQGYWMPFETAKAVAATFCYNIRFALTPLFGTDFPSQCIQPHERAFGKMTIDAKIIKRATELSRRYCQMEFEAKSIVHSQNRPMSPNDVATGLHGAAGVWSEGNTCSSNNTFTPINMSSDQTSLPRVSPQSKILKSDTLPSIKEALGVESFEYLCANPLKRRILNDVHVHDDGQQLKITSRPLINMARLPISLRKRCAESGDDEDGCFTDEASLDNSASSYISESNTDSSESDSDAISELDISSECSILSKATQSRHDKKHIRKEKRKRKTTSKRSSRHQLQQKQVVSPFSPPPTAPLSSSSASPTPVKHRHNHHSKTKRHSRGDELTAAETLLALRSGSSTLSENESEDERVSAKNAKKRCRHSHQHRQRRHKAGAQAEIERFSLAVNSQSDLIERMAKRLRRASF</sequence>
<organism evidence="3 4">
    <name type="scientific">Talaromyces amestolkiae</name>
    <dbReference type="NCBI Taxonomy" id="1196081"/>
    <lineage>
        <taxon>Eukaryota</taxon>
        <taxon>Fungi</taxon>
        <taxon>Dikarya</taxon>
        <taxon>Ascomycota</taxon>
        <taxon>Pezizomycotina</taxon>
        <taxon>Eurotiomycetes</taxon>
        <taxon>Eurotiomycetidae</taxon>
        <taxon>Eurotiales</taxon>
        <taxon>Trichocomaceae</taxon>
        <taxon>Talaromyces</taxon>
        <taxon>Talaromyces sect. Talaromyces</taxon>
    </lineage>
</organism>
<feature type="region of interest" description="Disordered" evidence="1">
    <location>
        <begin position="1"/>
        <end position="62"/>
    </location>
</feature>
<evidence type="ECO:0000256" key="1">
    <source>
        <dbReference type="SAM" id="MobiDB-lite"/>
    </source>
</evidence>
<proteinExistence type="predicted"/>
<dbReference type="GO" id="GO:0003677">
    <property type="term" value="F:DNA binding"/>
    <property type="evidence" value="ECO:0007669"/>
    <property type="project" value="InterPro"/>
</dbReference>
<feature type="region of interest" description="Disordered" evidence="1">
    <location>
        <begin position="417"/>
        <end position="436"/>
    </location>
</feature>
<reference evidence="3 4" key="1">
    <citation type="journal article" date="2017" name="Biotechnol. Biofuels">
        <title>Differential beta-glucosidase expression as a function of carbon source availability in Talaromyces amestolkiae: a genomic and proteomic approach.</title>
        <authorList>
            <person name="de Eugenio L.I."/>
            <person name="Mendez-Liter J.A."/>
            <person name="Nieto-Dominguez M."/>
            <person name="Alonso L."/>
            <person name="Gil-Munoz J."/>
            <person name="Barriuso J."/>
            <person name="Prieto A."/>
            <person name="Martinez M.J."/>
        </authorList>
    </citation>
    <scope>NUCLEOTIDE SEQUENCE [LARGE SCALE GENOMIC DNA]</scope>
    <source>
        <strain evidence="3 4">CIB</strain>
    </source>
</reference>
<dbReference type="PANTHER" id="PTHR43828">
    <property type="entry name" value="ASPARAGINASE"/>
    <property type="match status" value="1"/>
</dbReference>
<dbReference type="InterPro" id="IPR051642">
    <property type="entry name" value="SWI6-like"/>
</dbReference>
<dbReference type="GO" id="GO:0033309">
    <property type="term" value="C:SBF transcription complex"/>
    <property type="evidence" value="ECO:0007669"/>
    <property type="project" value="TreeGrafter"/>
</dbReference>
<dbReference type="InterPro" id="IPR003163">
    <property type="entry name" value="Tscrpt_reg_HTH_APSES-type"/>
</dbReference>
<evidence type="ECO:0000313" key="4">
    <source>
        <dbReference type="Proteomes" id="UP000249363"/>
    </source>
</evidence>
<feature type="compositionally biased region" description="Basic residues" evidence="1">
    <location>
        <begin position="507"/>
        <end position="521"/>
    </location>
</feature>
<dbReference type="Gene3D" id="3.10.260.10">
    <property type="entry name" value="Transcription regulator HTH, APSES-type DNA-binding domain"/>
    <property type="match status" value="1"/>
</dbReference>
<dbReference type="GO" id="GO:0000981">
    <property type="term" value="F:DNA-binding transcription factor activity, RNA polymerase II-specific"/>
    <property type="evidence" value="ECO:0007669"/>
    <property type="project" value="UniProtKB-ARBA"/>
</dbReference>